<evidence type="ECO:0000256" key="1">
    <source>
        <dbReference type="ARBA" id="ARBA00004196"/>
    </source>
</evidence>
<organism evidence="7 8">
    <name type="scientific">Fodinibius halophilus</name>
    <dbReference type="NCBI Taxonomy" id="1736908"/>
    <lineage>
        <taxon>Bacteria</taxon>
        <taxon>Pseudomonadati</taxon>
        <taxon>Balneolota</taxon>
        <taxon>Balneolia</taxon>
        <taxon>Balneolales</taxon>
        <taxon>Balneolaceae</taxon>
        <taxon>Fodinibius</taxon>
    </lineage>
</organism>
<dbReference type="GO" id="GO:0017004">
    <property type="term" value="P:cytochrome complex assembly"/>
    <property type="evidence" value="ECO:0007669"/>
    <property type="project" value="UniProtKB-KW"/>
</dbReference>
<dbReference type="GO" id="GO:0030313">
    <property type="term" value="C:cell envelope"/>
    <property type="evidence" value="ECO:0007669"/>
    <property type="project" value="UniProtKB-SubCell"/>
</dbReference>
<dbReference type="Pfam" id="PF00578">
    <property type="entry name" value="AhpC-TSA"/>
    <property type="match status" value="1"/>
</dbReference>
<evidence type="ECO:0000259" key="6">
    <source>
        <dbReference type="PROSITE" id="PS51352"/>
    </source>
</evidence>
<keyword evidence="2" id="KW-0201">Cytochrome c-type biogenesis</keyword>
<dbReference type="SUPFAM" id="SSF52833">
    <property type="entry name" value="Thioredoxin-like"/>
    <property type="match status" value="1"/>
</dbReference>
<dbReference type="CDD" id="cd02966">
    <property type="entry name" value="TlpA_like_family"/>
    <property type="match status" value="1"/>
</dbReference>
<keyword evidence="5" id="KW-0732">Signal</keyword>
<feature type="signal peptide" evidence="5">
    <location>
        <begin position="1"/>
        <end position="22"/>
    </location>
</feature>
<dbReference type="InterPro" id="IPR017937">
    <property type="entry name" value="Thioredoxin_CS"/>
</dbReference>
<dbReference type="InterPro" id="IPR013766">
    <property type="entry name" value="Thioredoxin_domain"/>
</dbReference>
<proteinExistence type="predicted"/>
<dbReference type="EMBL" id="JAALLS010000013">
    <property type="protein sequence ID" value="NGP88935.1"/>
    <property type="molecule type" value="Genomic_DNA"/>
</dbReference>
<dbReference type="GO" id="GO:0016209">
    <property type="term" value="F:antioxidant activity"/>
    <property type="evidence" value="ECO:0007669"/>
    <property type="project" value="InterPro"/>
</dbReference>
<dbReference type="PROSITE" id="PS51352">
    <property type="entry name" value="THIOREDOXIN_2"/>
    <property type="match status" value="1"/>
</dbReference>
<evidence type="ECO:0000256" key="4">
    <source>
        <dbReference type="ARBA" id="ARBA00023284"/>
    </source>
</evidence>
<comment type="subcellular location">
    <subcellularLocation>
        <location evidence="1">Cell envelope</location>
    </subcellularLocation>
</comment>
<dbReference type="PROSITE" id="PS00194">
    <property type="entry name" value="THIOREDOXIN_1"/>
    <property type="match status" value="1"/>
</dbReference>
<sequence length="199" mass="22366">MFKSVRFPFFIVMVLTAGVLLTACNTDSEEKKSEPKEPLEQLDPYSATMYPAQAEAKAKDFTVTLVNGESFQLSKHRGKVVMLNIWATWCPPCEEETPDFVDLYNKYKDDGLLVLGVSIDEQGESVVKPFMEKYDVNYPMVIDDGTIMDKYGPTMGVPTTYVIGPEGNLQYFAVGALTKKELEPRLQKLLGLNQEDKKS</sequence>
<keyword evidence="4" id="KW-0676">Redox-active center</keyword>
<dbReference type="InterPro" id="IPR050553">
    <property type="entry name" value="Thioredoxin_ResA/DsbE_sf"/>
</dbReference>
<evidence type="ECO:0000313" key="7">
    <source>
        <dbReference type="EMBL" id="NGP88935.1"/>
    </source>
</evidence>
<dbReference type="Proteomes" id="UP000479132">
    <property type="component" value="Unassembled WGS sequence"/>
</dbReference>
<feature type="domain" description="Thioredoxin" evidence="6">
    <location>
        <begin position="52"/>
        <end position="191"/>
    </location>
</feature>
<evidence type="ECO:0000256" key="5">
    <source>
        <dbReference type="SAM" id="SignalP"/>
    </source>
</evidence>
<dbReference type="InterPro" id="IPR000866">
    <property type="entry name" value="AhpC/TSA"/>
</dbReference>
<name>A0A6M1T6L1_9BACT</name>
<reference evidence="7 8" key="1">
    <citation type="submission" date="2020-02" db="EMBL/GenBank/DDBJ databases">
        <title>Aliifodinibius halophilus 2W32, complete genome.</title>
        <authorList>
            <person name="Li Y."/>
            <person name="Wu S."/>
        </authorList>
    </citation>
    <scope>NUCLEOTIDE SEQUENCE [LARGE SCALE GENOMIC DNA]</scope>
    <source>
        <strain evidence="7 8">2W32</strain>
    </source>
</reference>
<accession>A0A6M1T6L1</accession>
<evidence type="ECO:0000256" key="2">
    <source>
        <dbReference type="ARBA" id="ARBA00022748"/>
    </source>
</evidence>
<gene>
    <name evidence="7" type="ORF">G3569_11250</name>
</gene>
<feature type="chain" id="PRO_5026817923" evidence="5">
    <location>
        <begin position="23"/>
        <end position="199"/>
    </location>
</feature>
<dbReference type="AlphaFoldDB" id="A0A6M1T6L1"/>
<keyword evidence="8" id="KW-1185">Reference proteome</keyword>
<dbReference type="PANTHER" id="PTHR42852">
    <property type="entry name" value="THIOL:DISULFIDE INTERCHANGE PROTEIN DSBE"/>
    <property type="match status" value="1"/>
</dbReference>
<dbReference type="GO" id="GO:0016491">
    <property type="term" value="F:oxidoreductase activity"/>
    <property type="evidence" value="ECO:0007669"/>
    <property type="project" value="InterPro"/>
</dbReference>
<dbReference type="PROSITE" id="PS51257">
    <property type="entry name" value="PROKAR_LIPOPROTEIN"/>
    <property type="match status" value="1"/>
</dbReference>
<evidence type="ECO:0000313" key="8">
    <source>
        <dbReference type="Proteomes" id="UP000479132"/>
    </source>
</evidence>
<dbReference type="Gene3D" id="3.40.30.10">
    <property type="entry name" value="Glutaredoxin"/>
    <property type="match status" value="1"/>
</dbReference>
<dbReference type="PANTHER" id="PTHR42852:SF6">
    <property type="entry name" value="THIOL:DISULFIDE INTERCHANGE PROTEIN DSBE"/>
    <property type="match status" value="1"/>
</dbReference>
<dbReference type="InterPro" id="IPR036249">
    <property type="entry name" value="Thioredoxin-like_sf"/>
</dbReference>
<comment type="caution">
    <text evidence="7">The sequence shown here is derived from an EMBL/GenBank/DDBJ whole genome shotgun (WGS) entry which is preliminary data.</text>
</comment>
<protein>
    <submittedName>
        <fullName evidence="7">TlpA family protein disulfide reductase</fullName>
    </submittedName>
</protein>
<keyword evidence="3" id="KW-1015">Disulfide bond</keyword>
<evidence type="ECO:0000256" key="3">
    <source>
        <dbReference type="ARBA" id="ARBA00023157"/>
    </source>
</evidence>